<evidence type="ECO:0000256" key="1">
    <source>
        <dbReference type="ARBA" id="ARBA00022714"/>
    </source>
</evidence>
<evidence type="ECO:0000259" key="4">
    <source>
        <dbReference type="Pfam" id="PF24877"/>
    </source>
</evidence>
<dbReference type="RefSeq" id="WP_143526425.1">
    <property type="nucleotide sequence ID" value="NZ_AP019791.1"/>
</dbReference>
<keyword evidence="1" id="KW-0408">Iron</keyword>
<dbReference type="GO" id="GO:0016836">
    <property type="term" value="F:hydro-lyase activity"/>
    <property type="evidence" value="ECO:0007669"/>
    <property type="project" value="TreeGrafter"/>
</dbReference>
<keyword evidence="2" id="KW-0411">Iron-sulfur</keyword>
<dbReference type="SUPFAM" id="SSF143975">
    <property type="entry name" value="IlvD/EDD N-terminal domain-like"/>
    <property type="match status" value="1"/>
</dbReference>
<dbReference type="InterPro" id="IPR056740">
    <property type="entry name" value="ILV_EDD_C"/>
</dbReference>
<keyword evidence="3" id="KW-0100">Branched-chain amino acid biosynthesis</keyword>
<dbReference type="Pfam" id="PF24877">
    <property type="entry name" value="ILV_EDD_C"/>
    <property type="match status" value="1"/>
</dbReference>
<dbReference type="AlphaFoldDB" id="A0A510HE91"/>
<dbReference type="GO" id="GO:0051537">
    <property type="term" value="F:2 iron, 2 sulfur cluster binding"/>
    <property type="evidence" value="ECO:0007669"/>
    <property type="project" value="UniProtKB-KW"/>
</dbReference>
<evidence type="ECO:0000256" key="3">
    <source>
        <dbReference type="ARBA" id="ARBA00023304"/>
    </source>
</evidence>
<evidence type="ECO:0000313" key="5">
    <source>
        <dbReference type="EMBL" id="BBL78260.1"/>
    </source>
</evidence>
<protein>
    <recommendedName>
        <fullName evidence="4">Dihydroxy-acid/6-phosphogluconate dehydratase C-terminal domain-containing protein</fullName>
    </recommendedName>
</protein>
<dbReference type="PANTHER" id="PTHR43661">
    <property type="entry name" value="D-XYLONATE DEHYDRATASE"/>
    <property type="match status" value="1"/>
</dbReference>
<dbReference type="EMBL" id="AP019791">
    <property type="protein sequence ID" value="BBL78260.1"/>
    <property type="molecule type" value="Genomic_DNA"/>
</dbReference>
<proteinExistence type="predicted"/>
<dbReference type="PANTHER" id="PTHR43661:SF3">
    <property type="entry name" value="D-XYLONATE DEHYDRATASE YAGF-RELATED"/>
    <property type="match status" value="1"/>
</dbReference>
<keyword evidence="1" id="KW-0479">Metal-binding</keyword>
<keyword evidence="1" id="KW-0001">2Fe-2S</keyword>
<evidence type="ECO:0000313" key="6">
    <source>
        <dbReference type="Proteomes" id="UP000318065"/>
    </source>
</evidence>
<dbReference type="Gene3D" id="3.50.30.80">
    <property type="entry name" value="IlvD/EDD C-terminal domain-like"/>
    <property type="match status" value="1"/>
</dbReference>
<dbReference type="OrthoDB" id="5241990at2"/>
<name>A0A510HE91_9ACTN</name>
<gene>
    <name evidence="5" type="ORF">RxyAA322_01140</name>
</gene>
<dbReference type="Proteomes" id="UP000318065">
    <property type="component" value="Chromosome"/>
</dbReference>
<evidence type="ECO:0000256" key="2">
    <source>
        <dbReference type="ARBA" id="ARBA00023014"/>
    </source>
</evidence>
<reference evidence="5" key="1">
    <citation type="journal article" date="2019" name="Microbiol. Resour. Announc.">
        <title>Complete Genome Sequence of Rubrobacter xylanophilus Strain AA3-22, Isolated from Arima Onsen in Japan.</title>
        <authorList>
            <person name="Tomariguchi N."/>
            <person name="Miyazaki K."/>
        </authorList>
    </citation>
    <scope>NUCLEOTIDE SEQUENCE [LARGE SCALE GENOMIC DNA]</scope>
    <source>
        <strain evidence="5">AA3-22</strain>
    </source>
</reference>
<sequence>MAEPGRPLVGIAAPETSELAESVLESGGEPLEIPFPGAPLEWGVALCREWTADALEVNLRTLSPEALLFDAPSPAGLAAALAAAVRTGLPAVCAASPQRNTFAAALAGLGALPLREDPAACAVRLAGEGRPRAGDLIEDFALANALRAGAAVGCGPEAFVHLAALAREAEVGGFDRMVRAIVPGAPGIARPDSPWLKEHGLPGLLARLGDDLHDTLTVCGRIREFLPPDPPSPPQDPPQGRFAFVEARASGAEALCSLPGEAGEPAGECSVYLSEKSAARAVRWERVEPGSIVVVVGCGPRGAPGLRRLDALEEAMQEAGFRVPVLTDGLAPEGAGGVWISAFTPESAAEGVIGRLRQGDFLRIDLERRAIRTSADPEAFARRDYFGTSRARGHGYASRYARSALPALDGASFG</sequence>
<organism evidence="5 6">
    <name type="scientific">Rubrobacter xylanophilus</name>
    <dbReference type="NCBI Taxonomy" id="49319"/>
    <lineage>
        <taxon>Bacteria</taxon>
        <taxon>Bacillati</taxon>
        <taxon>Actinomycetota</taxon>
        <taxon>Rubrobacteria</taxon>
        <taxon>Rubrobacterales</taxon>
        <taxon>Rubrobacteraceae</taxon>
        <taxon>Rubrobacter</taxon>
    </lineage>
</organism>
<keyword evidence="3" id="KW-0028">Amino-acid biosynthesis</keyword>
<dbReference type="GO" id="GO:0005829">
    <property type="term" value="C:cytosol"/>
    <property type="evidence" value="ECO:0007669"/>
    <property type="project" value="TreeGrafter"/>
</dbReference>
<keyword evidence="6" id="KW-1185">Reference proteome</keyword>
<dbReference type="GO" id="GO:0009082">
    <property type="term" value="P:branched-chain amino acid biosynthetic process"/>
    <property type="evidence" value="ECO:0007669"/>
    <property type="project" value="UniProtKB-KW"/>
</dbReference>
<feature type="domain" description="Dihydroxy-acid/6-phosphogluconate dehydratase C-terminal" evidence="4">
    <location>
        <begin position="266"/>
        <end position="411"/>
    </location>
</feature>
<dbReference type="InterPro" id="IPR037237">
    <property type="entry name" value="IlvD/EDD_N"/>
</dbReference>
<accession>A0A510HE91</accession>
<dbReference type="InterPro" id="IPR042096">
    <property type="entry name" value="Dihydro-acid_dehy_C"/>
</dbReference>
<dbReference type="SUPFAM" id="SSF52016">
    <property type="entry name" value="LeuD/IlvD-like"/>
    <property type="match status" value="1"/>
</dbReference>